<proteinExistence type="predicted"/>
<evidence type="ECO:0000313" key="4">
    <source>
        <dbReference type="Proteomes" id="UP000192366"/>
    </source>
</evidence>
<accession>A0A1W9YQG9</accession>
<keyword evidence="4" id="KW-1185">Reference proteome</keyword>
<dbReference type="InterPro" id="IPR025403">
    <property type="entry name" value="TgpA-like_C"/>
</dbReference>
<feature type="domain" description="Protein-glutamine gamma-glutamyltransferase-like C-terminal" evidence="2">
    <location>
        <begin position="122"/>
        <end position="185"/>
    </location>
</feature>
<feature type="transmembrane region" description="Helical" evidence="1">
    <location>
        <begin position="55"/>
        <end position="76"/>
    </location>
</feature>
<dbReference type="Proteomes" id="UP000192366">
    <property type="component" value="Unassembled WGS sequence"/>
</dbReference>
<evidence type="ECO:0000259" key="2">
    <source>
        <dbReference type="Pfam" id="PF13559"/>
    </source>
</evidence>
<dbReference type="AlphaFoldDB" id="A0A1W9YQG9"/>
<evidence type="ECO:0000313" key="3">
    <source>
        <dbReference type="EMBL" id="ORA02227.1"/>
    </source>
</evidence>
<dbReference type="Pfam" id="PF13559">
    <property type="entry name" value="DUF4129"/>
    <property type="match status" value="1"/>
</dbReference>
<sequence length="199" mass="21476">MTGLNIDGDAAHDAAQRELIKPIYPRPSLTDRLAGWFDELLYKAFTNGDWLPGGWITLALLSIFVIAAALVGWRLVRRTMGSARNAGAPVLGDQTRTAAEHRAQAQTAAARGDWATAIRHRLRAVARELEETGALDPVPGRTATELARAAAAARPDLDDEFRTATDTFNGVSYGARPGTEAAYVQIAGLDDRLRGARTR</sequence>
<protein>
    <recommendedName>
        <fullName evidence="2">Protein-glutamine gamma-glutamyltransferase-like C-terminal domain-containing protein</fullName>
    </recommendedName>
</protein>
<keyword evidence="1" id="KW-1133">Transmembrane helix</keyword>
<dbReference type="RefSeq" id="WP_083061528.1">
    <property type="nucleotide sequence ID" value="NZ_JACKVM010000001.1"/>
</dbReference>
<organism evidence="3 4">
    <name type="scientific">Mycolicibacterium bacteremicum</name>
    <name type="common">Mycobacterium bacteremicum</name>
    <dbReference type="NCBI Taxonomy" id="564198"/>
    <lineage>
        <taxon>Bacteria</taxon>
        <taxon>Bacillati</taxon>
        <taxon>Actinomycetota</taxon>
        <taxon>Actinomycetes</taxon>
        <taxon>Mycobacteriales</taxon>
        <taxon>Mycobacteriaceae</taxon>
        <taxon>Mycolicibacterium</taxon>
    </lineage>
</organism>
<dbReference type="OrthoDB" id="3389322at2"/>
<evidence type="ECO:0000256" key="1">
    <source>
        <dbReference type="SAM" id="Phobius"/>
    </source>
</evidence>
<comment type="caution">
    <text evidence="3">The sequence shown here is derived from an EMBL/GenBank/DDBJ whole genome shotgun (WGS) entry which is preliminary data.</text>
</comment>
<reference evidence="3 4" key="1">
    <citation type="submission" date="2017-02" db="EMBL/GenBank/DDBJ databases">
        <title>The new phylogeny of genus Mycobacterium.</title>
        <authorList>
            <person name="Tortoli E."/>
            <person name="Trovato A."/>
            <person name="Cirillo D.M."/>
        </authorList>
    </citation>
    <scope>NUCLEOTIDE SEQUENCE [LARGE SCALE GENOMIC DNA]</scope>
    <source>
        <strain evidence="3 4">DSM 45578</strain>
    </source>
</reference>
<keyword evidence="1" id="KW-0472">Membrane</keyword>
<gene>
    <name evidence="3" type="ORF">BST17_24650</name>
</gene>
<keyword evidence="1" id="KW-0812">Transmembrane</keyword>
<dbReference type="STRING" id="564198.BST17_24650"/>
<name>A0A1W9YQG9_MYCBA</name>
<dbReference type="EMBL" id="MVHJ01000032">
    <property type="protein sequence ID" value="ORA02227.1"/>
    <property type="molecule type" value="Genomic_DNA"/>
</dbReference>